<feature type="compositionally biased region" description="Basic residues" evidence="1">
    <location>
        <begin position="212"/>
        <end position="223"/>
    </location>
</feature>
<dbReference type="AlphaFoldDB" id="A0A1R3RJT3"/>
<dbReference type="VEuPathDB" id="FungiDB:ASPCADRAFT_50934"/>
<proteinExistence type="predicted"/>
<protein>
    <submittedName>
        <fullName evidence="2">Uncharacterized protein</fullName>
    </submittedName>
</protein>
<dbReference type="STRING" id="602072.A0A1R3RJT3"/>
<dbReference type="OrthoDB" id="5410752at2759"/>
<feature type="compositionally biased region" description="Basic and acidic residues" evidence="1">
    <location>
        <begin position="314"/>
        <end position="338"/>
    </location>
</feature>
<sequence>MPRRSRAREYDEEDMYEAERDVYPRRGRDERFFEEDIRYKRRGSEAPPIEKLQRLHLQAQRGPEILREAQEYPRELAPPSVRRETELLDPLPRERPRGYERDRDEVISRRGRPRSRELDMEEEVVFRDETDRRYTDSDSDKDIVVIPKKDRSMYRRKYEIPKETMPRSRSLLEEKIVRESDYEQDGLLPPKDAAKAYHRRHRSGPFYETSSRSRHKHRSHRHRSIDEADDELDEEVDEEKLFIQEARKRRPARSVEEEIFFERRERSSSPEVAIPRVPSPVQVPPVHERHIHEIGRRKVYPPRAPSPQVVLTEAEIRQRERGRKGRSDKEEILIVKREDEEDFPPSRRPSADSYRREKPVLIDPPKPRPMEREKDKLTIIRRDGSRESLVEEEFDTEEIYRPRGPPKKEMRATEDLKIVTTPPRDKSLTRTEIVTEEIKPSRYTDRESKLVAKDKKESDDNPDRQFGRIGRRYVGIKDRRESLWTEITKDLVEDVDALIELSDDIRRARRRRIQEIHRERASMPLGPPPLMPAADKTSPLLLDHPAGPPRFVRDERRKKEWDGVVEGNRWRPPPRSERW</sequence>
<feature type="compositionally biased region" description="Basic and acidic residues" evidence="1">
    <location>
        <begin position="398"/>
        <end position="429"/>
    </location>
</feature>
<dbReference type="EMBL" id="KV907501">
    <property type="protein sequence ID" value="OOF94739.1"/>
    <property type="molecule type" value="Genomic_DNA"/>
</dbReference>
<feature type="region of interest" description="Disordered" evidence="1">
    <location>
        <begin position="1"/>
        <end position="21"/>
    </location>
</feature>
<reference evidence="3" key="1">
    <citation type="journal article" date="2017" name="Genome Biol.">
        <title>Comparative genomics reveals high biological diversity and specific adaptations in the industrially and medically important fungal genus Aspergillus.</title>
        <authorList>
            <person name="de Vries R.P."/>
            <person name="Riley R."/>
            <person name="Wiebenga A."/>
            <person name="Aguilar-Osorio G."/>
            <person name="Amillis S."/>
            <person name="Uchima C.A."/>
            <person name="Anderluh G."/>
            <person name="Asadollahi M."/>
            <person name="Askin M."/>
            <person name="Barry K."/>
            <person name="Battaglia E."/>
            <person name="Bayram O."/>
            <person name="Benocci T."/>
            <person name="Braus-Stromeyer S.A."/>
            <person name="Caldana C."/>
            <person name="Canovas D."/>
            <person name="Cerqueira G.C."/>
            <person name="Chen F."/>
            <person name="Chen W."/>
            <person name="Choi C."/>
            <person name="Clum A."/>
            <person name="Dos Santos R.A."/>
            <person name="Damasio A.R."/>
            <person name="Diallinas G."/>
            <person name="Emri T."/>
            <person name="Fekete E."/>
            <person name="Flipphi M."/>
            <person name="Freyberg S."/>
            <person name="Gallo A."/>
            <person name="Gournas C."/>
            <person name="Habgood R."/>
            <person name="Hainaut M."/>
            <person name="Harispe M.L."/>
            <person name="Henrissat B."/>
            <person name="Hilden K.S."/>
            <person name="Hope R."/>
            <person name="Hossain A."/>
            <person name="Karabika E."/>
            <person name="Karaffa L."/>
            <person name="Karanyi Z."/>
            <person name="Krasevec N."/>
            <person name="Kuo A."/>
            <person name="Kusch H."/>
            <person name="LaButti K."/>
            <person name="Lagendijk E.L."/>
            <person name="Lapidus A."/>
            <person name="Levasseur A."/>
            <person name="Lindquist E."/>
            <person name="Lipzen A."/>
            <person name="Logrieco A.F."/>
            <person name="MacCabe A."/>
            <person name="Maekelae M.R."/>
            <person name="Malavazi I."/>
            <person name="Melin P."/>
            <person name="Meyer V."/>
            <person name="Mielnichuk N."/>
            <person name="Miskei M."/>
            <person name="Molnar A.P."/>
            <person name="Mule G."/>
            <person name="Ngan C.Y."/>
            <person name="Orejas M."/>
            <person name="Orosz E."/>
            <person name="Ouedraogo J.P."/>
            <person name="Overkamp K.M."/>
            <person name="Park H.-S."/>
            <person name="Perrone G."/>
            <person name="Piumi F."/>
            <person name="Punt P.J."/>
            <person name="Ram A.F."/>
            <person name="Ramon A."/>
            <person name="Rauscher S."/>
            <person name="Record E."/>
            <person name="Riano-Pachon D.M."/>
            <person name="Robert V."/>
            <person name="Roehrig J."/>
            <person name="Ruller R."/>
            <person name="Salamov A."/>
            <person name="Salih N.S."/>
            <person name="Samson R.A."/>
            <person name="Sandor E."/>
            <person name="Sanguinetti M."/>
            <person name="Schuetze T."/>
            <person name="Sepcic K."/>
            <person name="Shelest E."/>
            <person name="Sherlock G."/>
            <person name="Sophianopoulou V."/>
            <person name="Squina F.M."/>
            <person name="Sun H."/>
            <person name="Susca A."/>
            <person name="Todd R.B."/>
            <person name="Tsang A."/>
            <person name="Unkles S.E."/>
            <person name="van de Wiele N."/>
            <person name="van Rossen-Uffink D."/>
            <person name="Oliveira J.V."/>
            <person name="Vesth T.C."/>
            <person name="Visser J."/>
            <person name="Yu J.-H."/>
            <person name="Zhou M."/>
            <person name="Andersen M.R."/>
            <person name="Archer D.B."/>
            <person name="Baker S.E."/>
            <person name="Benoit I."/>
            <person name="Brakhage A.A."/>
            <person name="Braus G.H."/>
            <person name="Fischer R."/>
            <person name="Frisvad J.C."/>
            <person name="Goldman G.H."/>
            <person name="Houbraken J."/>
            <person name="Oakley B."/>
            <person name="Pocsi I."/>
            <person name="Scazzocchio C."/>
            <person name="Seiboth B."/>
            <person name="vanKuyk P.A."/>
            <person name="Wortman J."/>
            <person name="Dyer P.S."/>
            <person name="Grigoriev I.V."/>
        </authorList>
    </citation>
    <scope>NUCLEOTIDE SEQUENCE [LARGE SCALE GENOMIC DNA]</scope>
    <source>
        <strain evidence="3">ITEM 5010</strain>
    </source>
</reference>
<keyword evidence="3" id="KW-1185">Reference proteome</keyword>
<feature type="compositionally biased region" description="Basic and acidic residues" evidence="1">
    <location>
        <begin position="81"/>
        <end position="118"/>
    </location>
</feature>
<dbReference type="OMA" id="RRYIGMK"/>
<name>A0A1R3RJT3_ASPC5</name>
<organism evidence="2 3">
    <name type="scientific">Aspergillus carbonarius (strain ITEM 5010)</name>
    <dbReference type="NCBI Taxonomy" id="602072"/>
    <lineage>
        <taxon>Eukaryota</taxon>
        <taxon>Fungi</taxon>
        <taxon>Dikarya</taxon>
        <taxon>Ascomycota</taxon>
        <taxon>Pezizomycotina</taxon>
        <taxon>Eurotiomycetes</taxon>
        <taxon>Eurotiomycetidae</taxon>
        <taxon>Eurotiales</taxon>
        <taxon>Aspergillaceae</taxon>
        <taxon>Aspergillus</taxon>
        <taxon>Aspergillus subgen. Circumdati</taxon>
    </lineage>
</organism>
<gene>
    <name evidence="2" type="ORF">ASPCADRAFT_50934</name>
</gene>
<accession>A0A1R3RJT3</accession>
<feature type="region of interest" description="Disordered" evidence="1">
    <location>
        <begin position="261"/>
        <end position="466"/>
    </location>
</feature>
<feature type="compositionally biased region" description="Basic and acidic residues" evidence="1">
    <location>
        <begin position="436"/>
        <end position="466"/>
    </location>
</feature>
<evidence type="ECO:0000313" key="2">
    <source>
        <dbReference type="EMBL" id="OOF94739.1"/>
    </source>
</evidence>
<feature type="region of interest" description="Disordered" evidence="1">
    <location>
        <begin position="518"/>
        <end position="558"/>
    </location>
</feature>
<feature type="region of interest" description="Disordered" evidence="1">
    <location>
        <begin position="176"/>
        <end position="234"/>
    </location>
</feature>
<feature type="compositionally biased region" description="Basic and acidic residues" evidence="1">
    <location>
        <begin position="286"/>
        <end position="296"/>
    </location>
</feature>
<evidence type="ECO:0000313" key="3">
    <source>
        <dbReference type="Proteomes" id="UP000188318"/>
    </source>
</evidence>
<feature type="compositionally biased region" description="Basic and acidic residues" evidence="1">
    <location>
        <begin position="349"/>
        <end position="389"/>
    </location>
</feature>
<evidence type="ECO:0000256" key="1">
    <source>
        <dbReference type="SAM" id="MobiDB-lite"/>
    </source>
</evidence>
<dbReference type="Proteomes" id="UP000188318">
    <property type="component" value="Unassembled WGS sequence"/>
</dbReference>
<feature type="region of interest" description="Disordered" evidence="1">
    <location>
        <begin position="71"/>
        <end position="118"/>
    </location>
</feature>